<comment type="caution">
    <text evidence="5">The sequence shown here is derived from an EMBL/GenBank/DDBJ whole genome shotgun (WGS) entry which is preliminary data.</text>
</comment>
<reference evidence="6" key="1">
    <citation type="journal article" date="2019" name="Int. J. Syst. Evol. Microbiol.">
        <title>The Global Catalogue of Microorganisms (GCM) 10K type strain sequencing project: providing services to taxonomists for standard genome sequencing and annotation.</title>
        <authorList>
            <consortium name="The Broad Institute Genomics Platform"/>
            <consortium name="The Broad Institute Genome Sequencing Center for Infectious Disease"/>
            <person name="Wu L."/>
            <person name="Ma J."/>
        </authorList>
    </citation>
    <scope>NUCLEOTIDE SEQUENCE [LARGE SCALE GENOMIC DNA]</scope>
    <source>
        <strain evidence="6">JCM 9377</strain>
    </source>
</reference>
<dbReference type="Pfam" id="PF00440">
    <property type="entry name" value="TetR_N"/>
    <property type="match status" value="1"/>
</dbReference>
<dbReference type="SUPFAM" id="SSF48498">
    <property type="entry name" value="Tetracyclin repressor-like, C-terminal domain"/>
    <property type="match status" value="1"/>
</dbReference>
<evidence type="ECO:0000259" key="4">
    <source>
        <dbReference type="PROSITE" id="PS50977"/>
    </source>
</evidence>
<dbReference type="PROSITE" id="PS50977">
    <property type="entry name" value="HTH_TETR_2"/>
    <property type="match status" value="1"/>
</dbReference>
<evidence type="ECO:0000313" key="6">
    <source>
        <dbReference type="Proteomes" id="UP001501237"/>
    </source>
</evidence>
<feature type="domain" description="HTH tetR-type" evidence="4">
    <location>
        <begin position="19"/>
        <end position="79"/>
    </location>
</feature>
<protein>
    <submittedName>
        <fullName evidence="5">TetR family transcriptional regulator</fullName>
    </submittedName>
</protein>
<evidence type="ECO:0000256" key="3">
    <source>
        <dbReference type="SAM" id="MobiDB-lite"/>
    </source>
</evidence>
<dbReference type="PRINTS" id="PR00455">
    <property type="entry name" value="HTHTETR"/>
</dbReference>
<feature type="DNA-binding region" description="H-T-H motif" evidence="2">
    <location>
        <begin position="42"/>
        <end position="61"/>
    </location>
</feature>
<evidence type="ECO:0000256" key="2">
    <source>
        <dbReference type="PROSITE-ProRule" id="PRU00335"/>
    </source>
</evidence>
<dbReference type="InterPro" id="IPR036271">
    <property type="entry name" value="Tet_transcr_reg_TetR-rel_C_sf"/>
</dbReference>
<evidence type="ECO:0000256" key="1">
    <source>
        <dbReference type="ARBA" id="ARBA00023125"/>
    </source>
</evidence>
<feature type="region of interest" description="Disordered" evidence="3">
    <location>
        <begin position="1"/>
        <end position="20"/>
    </location>
</feature>
<dbReference type="InterPro" id="IPR001647">
    <property type="entry name" value="HTH_TetR"/>
</dbReference>
<dbReference type="Proteomes" id="UP001501237">
    <property type="component" value="Unassembled WGS sequence"/>
</dbReference>
<dbReference type="PANTHER" id="PTHR30055:SF235">
    <property type="entry name" value="TRANSCRIPTIONAL REGULATORY PROTEIN"/>
    <property type="match status" value="1"/>
</dbReference>
<proteinExistence type="predicted"/>
<dbReference type="SUPFAM" id="SSF46689">
    <property type="entry name" value="Homeodomain-like"/>
    <property type="match status" value="1"/>
</dbReference>
<dbReference type="PANTHER" id="PTHR30055">
    <property type="entry name" value="HTH-TYPE TRANSCRIPTIONAL REGULATOR RUTR"/>
    <property type="match status" value="1"/>
</dbReference>
<dbReference type="InterPro" id="IPR041678">
    <property type="entry name" value="TetR_C_16"/>
</dbReference>
<organism evidence="5 6">
    <name type="scientific">Actinocorallia longicatena</name>
    <dbReference type="NCBI Taxonomy" id="111803"/>
    <lineage>
        <taxon>Bacteria</taxon>
        <taxon>Bacillati</taxon>
        <taxon>Actinomycetota</taxon>
        <taxon>Actinomycetes</taxon>
        <taxon>Streptosporangiales</taxon>
        <taxon>Thermomonosporaceae</taxon>
        <taxon>Actinocorallia</taxon>
    </lineage>
</organism>
<keyword evidence="6" id="KW-1185">Reference proteome</keyword>
<name>A0ABP6QPE8_9ACTN</name>
<dbReference type="Gene3D" id="1.10.357.10">
    <property type="entry name" value="Tetracycline Repressor, domain 2"/>
    <property type="match status" value="1"/>
</dbReference>
<accession>A0ABP6QPE8</accession>
<dbReference type="InterPro" id="IPR009057">
    <property type="entry name" value="Homeodomain-like_sf"/>
</dbReference>
<dbReference type="Gene3D" id="1.10.10.60">
    <property type="entry name" value="Homeodomain-like"/>
    <property type="match status" value="1"/>
</dbReference>
<gene>
    <name evidence="5" type="ORF">GCM10010468_81890</name>
</gene>
<dbReference type="Pfam" id="PF17920">
    <property type="entry name" value="TetR_C_16"/>
    <property type="match status" value="1"/>
</dbReference>
<dbReference type="EMBL" id="BAAAUV010000062">
    <property type="protein sequence ID" value="GAA3243780.1"/>
    <property type="molecule type" value="Genomic_DNA"/>
</dbReference>
<sequence>MLLMTVDTGGRTGRRPGHASSRQAILAAARDQFIAHGYRGATLRAIAAQAGIDPALIRHFFKDKDGLFSAAMELPPEAAGLIAGAFDGPSDQWGEQLTRTYLALWEDPETAAPLRATLVSAFANDQARDRLRAFATNTILTTFGPRLPPDAPGLRLTLAVSHLIGIAQARHLIQAPPILAYDLDTIVAIVGPTIQRYLTGPLPDAVLRAGVSA</sequence>
<evidence type="ECO:0000313" key="5">
    <source>
        <dbReference type="EMBL" id="GAA3243780.1"/>
    </source>
</evidence>
<dbReference type="InterPro" id="IPR050109">
    <property type="entry name" value="HTH-type_TetR-like_transc_reg"/>
</dbReference>
<keyword evidence="1 2" id="KW-0238">DNA-binding</keyword>